<evidence type="ECO:0000313" key="3">
    <source>
        <dbReference type="Proteomes" id="UP000007151"/>
    </source>
</evidence>
<proteinExistence type="predicted"/>
<feature type="compositionally biased region" description="Polar residues" evidence="1">
    <location>
        <begin position="54"/>
        <end position="75"/>
    </location>
</feature>
<feature type="compositionally biased region" description="Basic and acidic residues" evidence="1">
    <location>
        <begin position="83"/>
        <end position="95"/>
    </location>
</feature>
<organism evidence="2 3">
    <name type="scientific">Danaus plexippus plexippus</name>
    <dbReference type="NCBI Taxonomy" id="278856"/>
    <lineage>
        <taxon>Eukaryota</taxon>
        <taxon>Metazoa</taxon>
        <taxon>Ecdysozoa</taxon>
        <taxon>Arthropoda</taxon>
        <taxon>Hexapoda</taxon>
        <taxon>Insecta</taxon>
        <taxon>Pterygota</taxon>
        <taxon>Neoptera</taxon>
        <taxon>Endopterygota</taxon>
        <taxon>Lepidoptera</taxon>
        <taxon>Glossata</taxon>
        <taxon>Ditrysia</taxon>
        <taxon>Papilionoidea</taxon>
        <taxon>Nymphalidae</taxon>
        <taxon>Danainae</taxon>
        <taxon>Danaini</taxon>
        <taxon>Danaina</taxon>
        <taxon>Danaus</taxon>
        <taxon>Danaus</taxon>
    </lineage>
</organism>
<evidence type="ECO:0000256" key="1">
    <source>
        <dbReference type="SAM" id="MobiDB-lite"/>
    </source>
</evidence>
<comment type="caution">
    <text evidence="2">The sequence shown here is derived from an EMBL/GenBank/DDBJ whole genome shotgun (WGS) entry which is preliminary data.</text>
</comment>
<gene>
    <name evidence="2" type="ORF">KGM_215450</name>
</gene>
<dbReference type="EMBL" id="AGBW02004511">
    <property type="protein sequence ID" value="OWR55397.1"/>
    <property type="molecule type" value="Genomic_DNA"/>
</dbReference>
<dbReference type="KEGG" id="dpl:KGM_215450"/>
<dbReference type="AlphaFoldDB" id="A0A212FNU2"/>
<dbReference type="Proteomes" id="UP000007151">
    <property type="component" value="Unassembled WGS sequence"/>
</dbReference>
<evidence type="ECO:0000313" key="2">
    <source>
        <dbReference type="EMBL" id="OWR55397.1"/>
    </source>
</evidence>
<protein>
    <recommendedName>
        <fullName evidence="4">Endonuclease-reverse transcriptase</fullName>
    </recommendedName>
</protein>
<evidence type="ECO:0008006" key="4">
    <source>
        <dbReference type="Google" id="ProtNLM"/>
    </source>
</evidence>
<sequence length="128" mass="14629">MYISEDYSKEVLEKRKTLQAELVKVREKGNIAYLKYDKFISNRTNAFDLMRSRSSSLSNIPDTSNITTAKQQEQLNVGKRKPKPTEETNNKETGKHHPPPSRLVLVGEKTKTLQQEICQAFACSRVSL</sequence>
<name>A0A212FNU2_DANPL</name>
<feature type="region of interest" description="Disordered" evidence="1">
    <location>
        <begin position="54"/>
        <end position="102"/>
    </location>
</feature>
<dbReference type="InParanoid" id="A0A212FNU2"/>
<keyword evidence="3" id="KW-1185">Reference proteome</keyword>
<accession>A0A212FNU2</accession>
<reference evidence="2 3" key="1">
    <citation type="journal article" date="2011" name="Cell">
        <title>The monarch butterfly genome yields insights into long-distance migration.</title>
        <authorList>
            <person name="Zhan S."/>
            <person name="Merlin C."/>
            <person name="Boore J.L."/>
            <person name="Reppert S.M."/>
        </authorList>
    </citation>
    <scope>NUCLEOTIDE SEQUENCE [LARGE SCALE GENOMIC DNA]</scope>
    <source>
        <strain evidence="2">F-2</strain>
    </source>
</reference>